<protein>
    <recommendedName>
        <fullName evidence="3">DNA helicase UvrD</fullName>
    </recommendedName>
</protein>
<reference evidence="1 2" key="1">
    <citation type="journal article" date="2016" name="Nat. Commun.">
        <title>Thousands of microbial genomes shed light on interconnected biogeochemical processes in an aquifer system.</title>
        <authorList>
            <person name="Anantharaman K."/>
            <person name="Brown C.T."/>
            <person name="Hug L.A."/>
            <person name="Sharon I."/>
            <person name="Castelle C.J."/>
            <person name="Probst A.J."/>
            <person name="Thomas B.C."/>
            <person name="Singh A."/>
            <person name="Wilkins M.J."/>
            <person name="Karaoz U."/>
            <person name="Brodie E.L."/>
            <person name="Williams K.H."/>
            <person name="Hubbard S.S."/>
            <person name="Banfield J.F."/>
        </authorList>
    </citation>
    <scope>NUCLEOTIDE SEQUENCE [LARGE SCALE GENOMIC DNA]</scope>
</reference>
<sequence length="436" mass="48017">MKVVADLEVHSKYARAVSSQMVIPTIAAWADKKGIDLVGTGDFTHPMWLRELTSLLEEAGEGVYKFRDSNFKTRFLLSTEISCIYTHLGRGRRIHILVYLPTFADVTKFNQNLTSMGANLFSDGRPIVGLTLSQIVETALAVNSKALVIPAHVWTPWFGFYGANGGYDSLSEAFGESEKFIPAIETGLSSDPAMNWRIGELTGKRIVSFSDAHSPAKLGREATVFDMPEISFEGVRKAVWGEEGANISYTIEFYPEEGKYHYTGHRNCKVVYSPNDARKLGTVCPVCGKNLTVGVMSRVEELGRQEPETESETDKFGVRWIKHKEGTKPPYIMMVPLLEILAEAVESGVSSQKVVNVYEQLVGTFGSEFGVLLATSVGEIEKLVGVRVAEGISKVRSGDIVIEPGYDGVFGKVKIWPSYAKGSEDKKDTIDQGTLF</sequence>
<evidence type="ECO:0008006" key="3">
    <source>
        <dbReference type="Google" id="ProtNLM"/>
    </source>
</evidence>
<dbReference type="PANTHER" id="PTHR40084">
    <property type="entry name" value="PHOSPHOHYDROLASE, PHP FAMILY"/>
    <property type="match status" value="1"/>
</dbReference>
<dbReference type="CDD" id="cd19067">
    <property type="entry name" value="PfuEndoQ-like"/>
    <property type="match status" value="1"/>
</dbReference>
<dbReference type="STRING" id="1802485.A2V97_02975"/>
<evidence type="ECO:0000313" key="2">
    <source>
        <dbReference type="Proteomes" id="UP000177382"/>
    </source>
</evidence>
<gene>
    <name evidence="1" type="ORF">A2V97_02975</name>
</gene>
<dbReference type="Proteomes" id="UP000177382">
    <property type="component" value="Unassembled WGS sequence"/>
</dbReference>
<accession>A0A1F7XLQ7</accession>
<dbReference type="Gene3D" id="3.20.20.140">
    <property type="entry name" value="Metal-dependent hydrolases"/>
    <property type="match status" value="1"/>
</dbReference>
<dbReference type="SUPFAM" id="SSF89550">
    <property type="entry name" value="PHP domain-like"/>
    <property type="match status" value="1"/>
</dbReference>
<dbReference type="EMBL" id="MGFX01000001">
    <property type="protein sequence ID" value="OGM15719.1"/>
    <property type="molecule type" value="Genomic_DNA"/>
</dbReference>
<proteinExistence type="predicted"/>
<organism evidence="1 2">
    <name type="scientific">Candidatus Woesebacteria bacterium RBG_16_42_24</name>
    <dbReference type="NCBI Taxonomy" id="1802485"/>
    <lineage>
        <taxon>Bacteria</taxon>
        <taxon>Candidatus Woeseibacteriota</taxon>
    </lineage>
</organism>
<dbReference type="AlphaFoldDB" id="A0A1F7XLQ7"/>
<name>A0A1F7XLQ7_9BACT</name>
<comment type="caution">
    <text evidence="1">The sequence shown here is derived from an EMBL/GenBank/DDBJ whole genome shotgun (WGS) entry which is preliminary data.</text>
</comment>
<dbReference type="PANTHER" id="PTHR40084:SF1">
    <property type="entry name" value="PHOSPHOTRANSFERASE"/>
    <property type="match status" value="1"/>
</dbReference>
<evidence type="ECO:0000313" key="1">
    <source>
        <dbReference type="EMBL" id="OGM15719.1"/>
    </source>
</evidence>
<dbReference type="InterPro" id="IPR016195">
    <property type="entry name" value="Pol/histidinol_Pase-like"/>
</dbReference>